<dbReference type="FunFam" id="1.25.40.10:FF:000266">
    <property type="entry name" value="Pentatricopeptide repeat domain-containing protein"/>
    <property type="match status" value="1"/>
</dbReference>
<comment type="caution">
    <text evidence="8">The sequence shown here is derived from an EMBL/GenBank/DDBJ whole genome shotgun (WGS) entry which is preliminary data.</text>
</comment>
<accession>A0A8H3IG39</accession>
<evidence type="ECO:0000256" key="6">
    <source>
        <dbReference type="SAM" id="MobiDB-lite"/>
    </source>
</evidence>
<evidence type="ECO:0000313" key="9">
    <source>
        <dbReference type="Proteomes" id="UP000664521"/>
    </source>
</evidence>
<reference evidence="8" key="1">
    <citation type="submission" date="2021-03" db="EMBL/GenBank/DDBJ databases">
        <authorList>
            <person name="Tagirdzhanova G."/>
        </authorList>
    </citation>
    <scope>NUCLEOTIDE SEQUENCE</scope>
</reference>
<dbReference type="Pfam" id="PF01535">
    <property type="entry name" value="PPR"/>
    <property type="match status" value="1"/>
</dbReference>
<dbReference type="PANTHER" id="PTHR47447">
    <property type="entry name" value="OS03G0856100 PROTEIN"/>
    <property type="match status" value="1"/>
</dbReference>
<dbReference type="Pfam" id="PF24603">
    <property type="entry name" value="TPR_30"/>
    <property type="match status" value="1"/>
</dbReference>
<feature type="repeat" description="PPR" evidence="5">
    <location>
        <begin position="1031"/>
        <end position="1065"/>
    </location>
</feature>
<comment type="function">
    <text evidence="3">Regulates mitochondrial small subunit maturation by controlling 15S rRNA 5'-end processing. Localizes to the 5' precursor of the 15S rRNA in a position that is subsequently occupied by mS47 in the mature yeast mtSSU. Uses structure and sequence-specific RNA recognition, binding to a single-stranded region of the precursor and specifically recognizing bases -6 to -1. The exchange of Ccm1 for mS47 is coupled to the irreversible removal of precursor rRNA that is accompanied by conformational changes of the mitoribosomal proteins uS5m and mS26. These conformational changes signal completion of 5'-end rRNA processing through protection of the mature 5'-end of the 15S rRNA and stabilization of mS47. The removal of the 5' precursor together with the dissociation of Ccm1 may be catalyzed by the 5'-3' exoribonuclease Pet127. Involved in the specific removal of group I introns in mitochondrial encoded transcripts.</text>
</comment>
<feature type="domain" description="Tetratricopeptide repeat" evidence="7">
    <location>
        <begin position="536"/>
        <end position="645"/>
    </location>
</feature>
<feature type="compositionally biased region" description="Low complexity" evidence="6">
    <location>
        <begin position="65"/>
        <end position="80"/>
    </location>
</feature>
<dbReference type="Pfam" id="PF13041">
    <property type="entry name" value="PPR_2"/>
    <property type="match status" value="1"/>
</dbReference>
<evidence type="ECO:0000313" key="8">
    <source>
        <dbReference type="EMBL" id="CAF9914525.1"/>
    </source>
</evidence>
<dbReference type="Gene3D" id="1.25.40.10">
    <property type="entry name" value="Tetratricopeptide repeat domain"/>
    <property type="match status" value="3"/>
</dbReference>
<dbReference type="Proteomes" id="UP000664521">
    <property type="component" value="Unassembled WGS sequence"/>
</dbReference>
<evidence type="ECO:0000259" key="7">
    <source>
        <dbReference type="Pfam" id="PF24603"/>
    </source>
</evidence>
<name>A0A8H3IG39_9LECA</name>
<dbReference type="PANTHER" id="PTHR47447:SF17">
    <property type="entry name" value="OS12G0638900 PROTEIN"/>
    <property type="match status" value="1"/>
</dbReference>
<comment type="subunit">
    <text evidence="4">Binds to mitochondrial small subunit 15S rRNA.</text>
</comment>
<comment type="similarity">
    <text evidence="1">Belongs to the CCM1 family.</text>
</comment>
<keyword evidence="9" id="KW-1185">Reference proteome</keyword>
<proteinExistence type="inferred from homology"/>
<feature type="repeat" description="PPR" evidence="5">
    <location>
        <begin position="1066"/>
        <end position="1096"/>
    </location>
</feature>
<dbReference type="InterPro" id="IPR002885">
    <property type="entry name" value="PPR_rpt"/>
</dbReference>
<evidence type="ECO:0000256" key="3">
    <source>
        <dbReference type="ARBA" id="ARBA00044493"/>
    </source>
</evidence>
<evidence type="ECO:0000256" key="2">
    <source>
        <dbReference type="ARBA" id="ARBA00022737"/>
    </source>
</evidence>
<protein>
    <recommendedName>
        <fullName evidence="7">Tetratricopeptide repeat domain-containing protein</fullName>
    </recommendedName>
</protein>
<dbReference type="NCBIfam" id="TIGR00756">
    <property type="entry name" value="PPR"/>
    <property type="match status" value="2"/>
</dbReference>
<feature type="region of interest" description="Disordered" evidence="6">
    <location>
        <begin position="52"/>
        <end position="87"/>
    </location>
</feature>
<dbReference type="InterPro" id="IPR011990">
    <property type="entry name" value="TPR-like_helical_dom_sf"/>
</dbReference>
<evidence type="ECO:0000256" key="4">
    <source>
        <dbReference type="ARBA" id="ARBA00044511"/>
    </source>
</evidence>
<dbReference type="PROSITE" id="PS51375">
    <property type="entry name" value="PPR"/>
    <property type="match status" value="3"/>
</dbReference>
<dbReference type="InterPro" id="IPR057585">
    <property type="entry name" value="TPR_dom_fungi"/>
</dbReference>
<dbReference type="OrthoDB" id="411857at2759"/>
<evidence type="ECO:0000256" key="5">
    <source>
        <dbReference type="PROSITE-ProRule" id="PRU00708"/>
    </source>
</evidence>
<sequence>MVLNKIGHLARTSFGKTLTHVPQTVVAGTQSSYTSAGTPFAFNSHAAGKFGKPGHAHLHTSFQNPSSPASAKSKAAPASSNGEEKDGGLTAYYDAWQKQHQPGAEEKEWKQFQFTKRIGWKAPTAAVLAGRAKEIEELGLRPETRLDQGVLNRALTESAVQDLKHSGSEAEALAIVNEAIAAEIIHIKENLAPGDSKAEDVAILSPPDEVISTISGKASAVDVHSPAKSTTSITTPVHSTFSSLISDGTPATSQDGSERDAYSEQVAKLNDEKRFAEIPPVFEAMLANGIRPTIKAYNGLLSAVVHLPIAPHQVVPKALSVYTDLLRRKVVPDTTFYTGLIRLLSTHALDTLALKQTLDQQRIRYGDKEGRFLFASQGTEYDIAQEDDSLVNAMRIFDSSANTDLDRTYSSEMYSSLIEACARYGKVDEMIRVVSQMDTRGVAPYAAIYPHMIDAFAAQGDLASVVECYNGYKALAILDNYGKPAIKERNDRDVYAAVVRAYSSCNRHELGQNFYNKIRSSYEDSVDNHQELRDALRDSISVDAVVAGHIKQGDFAQAMKIINEEQLTTQARDQALLRVCVAAADGVGALSVDKIDERDYADIAIKAFDSIDTISTAKLVAAVPMLAFYVRKGETVQARQVWSLLINAPQLDSSFAEATAHYATALIDQGFIDDALVQSRKSFACVRSTAITSNKVHEAVEKIDEAIEYIGSHMARRGVIPSPGASMSFLRAMIENRGLVSPITEQLIAGIGPQDVLSLSLDDLYLTLQVESDILSQGNAVLDVAHVERFAHLLDTVVATRTSPPKKIAEIVDRAARKVSSHRPELATRWQSYQISLAKPVYAPVAYPPQPITPAVVTPTFADSYDPYAATTDFRGSNIIAEELDSFRTDSATALNNALIRFRNVRRAGRHPRYITYSKLITAAAKEGRTNLVHDILGMARDDLPFVVGNSMVRHGWSSILDAVVGACLTLGNRGLATRFHEELLEIGSAPTANTFGLYITTLKDSTRTFDEASEAVKIFQRALAEGVEPSSFLYNALIGKLGKARRIDDCMFYFSEMRARGIRPTSVTYGTIVNACCRVSDQVFAEQLFDEMESMPNYKPRPAPYNSLMQFFLTTKRDSAKVLAYYERMRSLNIEPTMHTYKLLIDTYATLEPINLTAAEGVLETIRTSGQKPEAVHYASLIHAKGCTLHDMNGARRTFDEVLAKGDIRPQACLYQALFESMVANHTVADTEPLLQSMATNGVAMTPYIANTLIHGWATEKNIGKSKAIYESVGMQKREPSTYEAMTRAYLTTENREGAVSVVNEMKGRGYPAAVSNKVQDLLGAGMA</sequence>
<gene>
    <name evidence="8" type="ORF">HETSPECPRED_002002</name>
</gene>
<evidence type="ECO:0000256" key="1">
    <source>
        <dbReference type="ARBA" id="ARBA00006192"/>
    </source>
</evidence>
<organism evidence="8 9">
    <name type="scientific">Heterodermia speciosa</name>
    <dbReference type="NCBI Taxonomy" id="116794"/>
    <lineage>
        <taxon>Eukaryota</taxon>
        <taxon>Fungi</taxon>
        <taxon>Dikarya</taxon>
        <taxon>Ascomycota</taxon>
        <taxon>Pezizomycotina</taxon>
        <taxon>Lecanoromycetes</taxon>
        <taxon>OSLEUM clade</taxon>
        <taxon>Lecanoromycetidae</taxon>
        <taxon>Caliciales</taxon>
        <taxon>Physciaceae</taxon>
        <taxon>Heterodermia</taxon>
    </lineage>
</organism>
<feature type="repeat" description="PPR" evidence="5">
    <location>
        <begin position="410"/>
        <end position="444"/>
    </location>
</feature>
<dbReference type="EMBL" id="CAJPDS010000014">
    <property type="protein sequence ID" value="CAF9914525.1"/>
    <property type="molecule type" value="Genomic_DNA"/>
</dbReference>
<keyword evidence="2" id="KW-0677">Repeat</keyword>